<evidence type="ECO:0000313" key="4">
    <source>
        <dbReference type="Proteomes" id="UP000295304"/>
    </source>
</evidence>
<dbReference type="Proteomes" id="UP000295304">
    <property type="component" value="Unassembled WGS sequence"/>
</dbReference>
<dbReference type="RefSeq" id="WP_132940053.1">
    <property type="nucleotide sequence ID" value="NZ_CP119676.1"/>
</dbReference>
<proteinExistence type="inferred from homology"/>
<dbReference type="AlphaFoldDB" id="A0A4R3J4X9"/>
<reference evidence="3 4" key="1">
    <citation type="submission" date="2019-03" db="EMBL/GenBank/DDBJ databases">
        <title>Genomic Encyclopedia of Type Strains, Phase IV (KMG-IV): sequencing the most valuable type-strain genomes for metagenomic binning, comparative biology and taxonomic classification.</title>
        <authorList>
            <person name="Goeker M."/>
        </authorList>
    </citation>
    <scope>NUCLEOTIDE SEQUENCE [LARGE SCALE GENOMIC DNA]</scope>
    <source>
        <strain evidence="3 4">DSM 101688</strain>
    </source>
</reference>
<sequence length="79" mass="8808">MMTFTLDVKDLSCPLPVLKANRQVKEMMAGDTLEILATDPGAPLDFKAFCETTGHKLLECTEESGVYTIRIEILEKQMS</sequence>
<protein>
    <submittedName>
        <fullName evidence="3">tRNA 2-thiouridine synthesizing protein A</fullName>
    </submittedName>
</protein>
<dbReference type="Gene3D" id="3.30.110.40">
    <property type="entry name" value="TusA-like domain"/>
    <property type="match status" value="1"/>
</dbReference>
<name>A0A4R3J4X9_9PROT</name>
<organism evidence="3 4">
    <name type="scientific">Varunaivibrio sulfuroxidans</name>
    <dbReference type="NCBI Taxonomy" id="1773489"/>
    <lineage>
        <taxon>Bacteria</taxon>
        <taxon>Pseudomonadati</taxon>
        <taxon>Pseudomonadota</taxon>
        <taxon>Alphaproteobacteria</taxon>
        <taxon>Rhodospirillales</taxon>
        <taxon>Magnetovibrionaceae</taxon>
        <taxon>Varunaivibrio</taxon>
    </lineage>
</organism>
<comment type="caution">
    <text evidence="3">The sequence shown here is derived from an EMBL/GenBank/DDBJ whole genome shotgun (WGS) entry which is preliminary data.</text>
</comment>
<dbReference type="OrthoDB" id="9797551at2"/>
<dbReference type="CDD" id="cd00291">
    <property type="entry name" value="SirA_YedF_YeeD"/>
    <property type="match status" value="1"/>
</dbReference>
<evidence type="ECO:0000259" key="2">
    <source>
        <dbReference type="Pfam" id="PF01206"/>
    </source>
</evidence>
<evidence type="ECO:0000313" key="3">
    <source>
        <dbReference type="EMBL" id="TCS60355.1"/>
    </source>
</evidence>
<keyword evidence="4" id="KW-1185">Reference proteome</keyword>
<evidence type="ECO:0000256" key="1">
    <source>
        <dbReference type="ARBA" id="ARBA00008984"/>
    </source>
</evidence>
<dbReference type="EMBL" id="SLZW01000011">
    <property type="protein sequence ID" value="TCS60355.1"/>
    <property type="molecule type" value="Genomic_DNA"/>
</dbReference>
<dbReference type="InterPro" id="IPR001455">
    <property type="entry name" value="TusA-like"/>
</dbReference>
<feature type="domain" description="UPF0033" evidence="2">
    <location>
        <begin position="5"/>
        <end position="72"/>
    </location>
</feature>
<dbReference type="Pfam" id="PF01206">
    <property type="entry name" value="TusA"/>
    <property type="match status" value="1"/>
</dbReference>
<dbReference type="InterPro" id="IPR036868">
    <property type="entry name" value="TusA-like_sf"/>
</dbReference>
<dbReference type="PANTHER" id="PTHR33279">
    <property type="entry name" value="SULFUR CARRIER PROTEIN YEDF-RELATED"/>
    <property type="match status" value="1"/>
</dbReference>
<dbReference type="SUPFAM" id="SSF64307">
    <property type="entry name" value="SirA-like"/>
    <property type="match status" value="1"/>
</dbReference>
<gene>
    <name evidence="3" type="ORF">EDD55_11156</name>
</gene>
<comment type="similarity">
    <text evidence="1">Belongs to the sulfur carrier protein TusA family.</text>
</comment>
<dbReference type="PANTHER" id="PTHR33279:SF6">
    <property type="entry name" value="SULFUR CARRIER PROTEIN YEDF-RELATED"/>
    <property type="match status" value="1"/>
</dbReference>
<accession>A0A4R3J4X9</accession>